<organism evidence="1 2">
    <name type="scientific">Naganishia friedmannii</name>
    <dbReference type="NCBI Taxonomy" id="89922"/>
    <lineage>
        <taxon>Eukaryota</taxon>
        <taxon>Fungi</taxon>
        <taxon>Dikarya</taxon>
        <taxon>Basidiomycota</taxon>
        <taxon>Agaricomycotina</taxon>
        <taxon>Tremellomycetes</taxon>
        <taxon>Filobasidiales</taxon>
        <taxon>Filobasidiaceae</taxon>
        <taxon>Naganishia</taxon>
    </lineage>
</organism>
<gene>
    <name evidence="1" type="ORF">QFC21_005172</name>
</gene>
<dbReference type="Proteomes" id="UP001227268">
    <property type="component" value="Unassembled WGS sequence"/>
</dbReference>
<evidence type="ECO:0000313" key="2">
    <source>
        <dbReference type="Proteomes" id="UP001227268"/>
    </source>
</evidence>
<proteinExistence type="predicted"/>
<accession>A0ACC2VBA1</accession>
<name>A0ACC2VBA1_9TREE</name>
<comment type="caution">
    <text evidence="1">The sequence shown here is derived from an EMBL/GenBank/DDBJ whole genome shotgun (WGS) entry which is preliminary data.</text>
</comment>
<evidence type="ECO:0000313" key="1">
    <source>
        <dbReference type="EMBL" id="KAJ9096351.1"/>
    </source>
</evidence>
<dbReference type="EMBL" id="JASBWT010000019">
    <property type="protein sequence ID" value="KAJ9096351.1"/>
    <property type="molecule type" value="Genomic_DNA"/>
</dbReference>
<reference evidence="1" key="1">
    <citation type="submission" date="2023-04" db="EMBL/GenBank/DDBJ databases">
        <title>Draft Genome sequencing of Naganishia species isolated from polar environments using Oxford Nanopore Technology.</title>
        <authorList>
            <person name="Leo P."/>
            <person name="Venkateswaran K."/>
        </authorList>
    </citation>
    <scope>NUCLEOTIDE SEQUENCE</scope>
    <source>
        <strain evidence="1">MNA-CCFEE 5423</strain>
    </source>
</reference>
<protein>
    <submittedName>
        <fullName evidence="1">Uncharacterized protein</fullName>
    </submittedName>
</protein>
<keyword evidence="2" id="KW-1185">Reference proteome</keyword>
<sequence>MTPTTTNSGDERAPLLRSNTQRSTASYYAANDSSFTRYAAETAVNVEEGAANPLHINPDYDSDAEEEVIPLYGENRGKVEGQDEEIRIRGKLKVIILVGLWASNFTFAVQTSAIPTLAPRISASFSHSELASYLGSIFPLFSTAFTPVYGVLLDTLGRKPAMIMAGLLYGLGTIGCSLAPSMGWLIAARAVAGAGGAGLLTVSSVITTDLTSLRSRGHYQGMLHSITVIVNRNVPRDWLTNKRLTLGLMMIVFGAGASLGGPVSGWIADVTNWRWSFVFQLPFLLFSMIVVAIYLPKTAPHPHSDSAQPHASGCIPALADFDFLGTLTLLVAISALLLGLSNRTAFLYAWGDVRVWGLLVTSTIATCLFLLVEGKVAVNPVVPLQLFKGSRMPSIYASNFMLSVAAQSFLYQIPVFFTVILNTTSAIAGAHLLPNSIGLAVGSFLAGQLIKRTGRYAWLSAVGLAMPIISIYLASYWSESTPEWKFAAEVFPAGLGYSIFLCCSLVALIAEVDKDMMPKATSVLYTVRSLGNTVGIAISASIQQAVLVKDLREVLYKRTDREKASSRVDL</sequence>